<organism evidence="1 3">
    <name type="scientific">Didymodactylos carnosus</name>
    <dbReference type="NCBI Taxonomy" id="1234261"/>
    <lineage>
        <taxon>Eukaryota</taxon>
        <taxon>Metazoa</taxon>
        <taxon>Spiralia</taxon>
        <taxon>Gnathifera</taxon>
        <taxon>Rotifera</taxon>
        <taxon>Eurotatoria</taxon>
        <taxon>Bdelloidea</taxon>
        <taxon>Philodinida</taxon>
        <taxon>Philodinidae</taxon>
        <taxon>Didymodactylos</taxon>
    </lineage>
</organism>
<dbReference type="Proteomes" id="UP000663829">
    <property type="component" value="Unassembled WGS sequence"/>
</dbReference>
<evidence type="ECO:0000313" key="2">
    <source>
        <dbReference type="EMBL" id="CAF4224184.1"/>
    </source>
</evidence>
<gene>
    <name evidence="1" type="ORF">GPM918_LOCUS30996</name>
    <name evidence="2" type="ORF">SRO942_LOCUS31627</name>
</gene>
<proteinExistence type="predicted"/>
<keyword evidence="3" id="KW-1185">Reference proteome</keyword>
<accession>A0A815HID2</accession>
<dbReference type="EMBL" id="CAJNOQ010014994">
    <property type="protein sequence ID" value="CAF1352804.1"/>
    <property type="molecule type" value="Genomic_DNA"/>
</dbReference>
<evidence type="ECO:0000313" key="3">
    <source>
        <dbReference type="Proteomes" id="UP000663829"/>
    </source>
</evidence>
<comment type="caution">
    <text evidence="1">The sequence shown here is derived from an EMBL/GenBank/DDBJ whole genome shotgun (WGS) entry which is preliminary data.</text>
</comment>
<reference evidence="1" key="1">
    <citation type="submission" date="2021-02" db="EMBL/GenBank/DDBJ databases">
        <authorList>
            <person name="Nowell W R."/>
        </authorList>
    </citation>
    <scope>NUCLEOTIDE SEQUENCE</scope>
</reference>
<name>A0A815HID2_9BILA</name>
<dbReference type="EMBL" id="CAJOBC010065352">
    <property type="protein sequence ID" value="CAF4224184.1"/>
    <property type="molecule type" value="Genomic_DNA"/>
</dbReference>
<sequence length="21" mass="2288">LIDTAQSITSPVPQKITVYRG</sequence>
<dbReference type="AlphaFoldDB" id="A0A815HID2"/>
<dbReference type="Proteomes" id="UP000681722">
    <property type="component" value="Unassembled WGS sequence"/>
</dbReference>
<feature type="non-terminal residue" evidence="1">
    <location>
        <position position="1"/>
    </location>
</feature>
<protein>
    <submittedName>
        <fullName evidence="1">Uncharacterized protein</fullName>
    </submittedName>
</protein>
<evidence type="ECO:0000313" key="1">
    <source>
        <dbReference type="EMBL" id="CAF1352804.1"/>
    </source>
</evidence>